<dbReference type="InterPro" id="IPR011545">
    <property type="entry name" value="DEAD/DEAH_box_helicase_dom"/>
</dbReference>
<dbReference type="CDD" id="cd18787">
    <property type="entry name" value="SF2_C_DEAD"/>
    <property type="match status" value="1"/>
</dbReference>
<gene>
    <name evidence="10" type="ORF">psyc5s11_25920</name>
</gene>
<organism evidence="10 11">
    <name type="scientific">Clostridium gelidum</name>
    <dbReference type="NCBI Taxonomy" id="704125"/>
    <lineage>
        <taxon>Bacteria</taxon>
        <taxon>Bacillati</taxon>
        <taxon>Bacillota</taxon>
        <taxon>Clostridia</taxon>
        <taxon>Eubacteriales</taxon>
        <taxon>Clostridiaceae</taxon>
        <taxon>Clostridium</taxon>
    </lineage>
</organism>
<reference evidence="11" key="1">
    <citation type="submission" date="2021-07" db="EMBL/GenBank/DDBJ databases">
        <title>Complete genome sequencing of a Clostridium isolate.</title>
        <authorList>
            <person name="Ueki A."/>
            <person name="Tonouchi A."/>
        </authorList>
    </citation>
    <scope>NUCLEOTIDE SEQUENCE [LARGE SCALE GENOMIC DNA]</scope>
    <source>
        <strain evidence="11">C5S11</strain>
    </source>
</reference>
<dbReference type="GO" id="GO:0004386">
    <property type="term" value="F:helicase activity"/>
    <property type="evidence" value="ECO:0007669"/>
    <property type="project" value="UniProtKB-KW"/>
</dbReference>
<evidence type="ECO:0000256" key="3">
    <source>
        <dbReference type="ARBA" id="ARBA00022806"/>
    </source>
</evidence>
<dbReference type="SMART" id="SM00487">
    <property type="entry name" value="DEXDc"/>
    <property type="match status" value="1"/>
</dbReference>
<dbReference type="Pfam" id="PF00271">
    <property type="entry name" value="Helicase_C"/>
    <property type="match status" value="1"/>
</dbReference>
<keyword evidence="4" id="KW-0067">ATP-binding</keyword>
<keyword evidence="11" id="KW-1185">Reference proteome</keyword>
<dbReference type="Gene3D" id="3.40.50.300">
    <property type="entry name" value="P-loop containing nucleotide triphosphate hydrolases"/>
    <property type="match status" value="2"/>
</dbReference>
<keyword evidence="3 10" id="KW-0347">Helicase</keyword>
<sequence>MNFKQLGINDDLINILKNTGITNPTPIQEQCISLIKEGHDIIAEAATGTGKTLAFLLPIFENINCASNEIQALILTPTRELAIQITNEANKLKEAKNINILATYGGRDIGSQLKKLNKNIHLIIATPGRLLDHIERKTIDLSKLKTFILDEADQMLLMGFKNEVESIIKEMPKKHQTLCFSATMNSDVKKLAYRYMIDPSIVSIKKEEVTLSAIKQDVVETTDRNKRDALCKVLDEDNSFMAIIFCRTKRRVDELEVILHTRKYDCVKLHSDIPQNKRERIMKSFRNADIQYLIATDVAARGLDISGITHIYNYDIPETVESYIHRIGRTGRAGESGYTCMFVDPKNMRELEQIENNIGFKIPRRNVDI</sequence>
<accession>A0ABN6IWL3</accession>
<evidence type="ECO:0000256" key="1">
    <source>
        <dbReference type="ARBA" id="ARBA00022741"/>
    </source>
</evidence>
<evidence type="ECO:0000259" key="7">
    <source>
        <dbReference type="PROSITE" id="PS51192"/>
    </source>
</evidence>
<evidence type="ECO:0000313" key="10">
    <source>
        <dbReference type="EMBL" id="BCZ46525.1"/>
    </source>
</evidence>
<dbReference type="SMART" id="SM00490">
    <property type="entry name" value="HELICc"/>
    <property type="match status" value="1"/>
</dbReference>
<evidence type="ECO:0000259" key="8">
    <source>
        <dbReference type="PROSITE" id="PS51194"/>
    </source>
</evidence>
<dbReference type="PANTHER" id="PTHR47959:SF13">
    <property type="entry name" value="ATP-DEPENDENT RNA HELICASE RHLE"/>
    <property type="match status" value="1"/>
</dbReference>
<feature type="domain" description="DEAD-box RNA helicase Q" evidence="9">
    <location>
        <begin position="1"/>
        <end position="29"/>
    </location>
</feature>
<dbReference type="InterPro" id="IPR027417">
    <property type="entry name" value="P-loop_NTPase"/>
</dbReference>
<feature type="domain" description="Helicase ATP-binding" evidence="7">
    <location>
        <begin position="32"/>
        <end position="202"/>
    </location>
</feature>
<dbReference type="Proteomes" id="UP000824633">
    <property type="component" value="Chromosome"/>
</dbReference>
<keyword evidence="1" id="KW-0547">Nucleotide-binding</keyword>
<keyword evidence="2" id="KW-0378">Hydrolase</keyword>
<dbReference type="InterPro" id="IPR014001">
    <property type="entry name" value="Helicase_ATP-bd"/>
</dbReference>
<dbReference type="PANTHER" id="PTHR47959">
    <property type="entry name" value="ATP-DEPENDENT RNA HELICASE RHLE-RELATED"/>
    <property type="match status" value="1"/>
</dbReference>
<proteinExistence type="inferred from homology"/>
<dbReference type="PROSITE" id="PS51194">
    <property type="entry name" value="HELICASE_CTER"/>
    <property type="match status" value="1"/>
</dbReference>
<dbReference type="EMBL" id="AP024849">
    <property type="protein sequence ID" value="BCZ46525.1"/>
    <property type="molecule type" value="Genomic_DNA"/>
</dbReference>
<dbReference type="InterPro" id="IPR050079">
    <property type="entry name" value="DEAD_box_RNA_helicase"/>
</dbReference>
<name>A0ABN6IWL3_9CLOT</name>
<dbReference type="InterPro" id="IPR044742">
    <property type="entry name" value="DEAD/DEAH_RhlB"/>
</dbReference>
<dbReference type="SUPFAM" id="SSF52540">
    <property type="entry name" value="P-loop containing nucleoside triphosphate hydrolases"/>
    <property type="match status" value="1"/>
</dbReference>
<evidence type="ECO:0000313" key="11">
    <source>
        <dbReference type="Proteomes" id="UP000824633"/>
    </source>
</evidence>
<evidence type="ECO:0000256" key="4">
    <source>
        <dbReference type="ARBA" id="ARBA00022840"/>
    </source>
</evidence>
<dbReference type="RefSeq" id="WP_224037999.1">
    <property type="nucleotide sequence ID" value="NZ_AP024849.1"/>
</dbReference>
<dbReference type="CDD" id="cd00268">
    <property type="entry name" value="DEADc"/>
    <property type="match status" value="1"/>
</dbReference>
<dbReference type="PROSITE" id="PS51192">
    <property type="entry name" value="HELICASE_ATP_BIND_1"/>
    <property type="match status" value="1"/>
</dbReference>
<evidence type="ECO:0000259" key="9">
    <source>
        <dbReference type="PROSITE" id="PS51195"/>
    </source>
</evidence>
<evidence type="ECO:0000256" key="6">
    <source>
        <dbReference type="PROSITE-ProRule" id="PRU00552"/>
    </source>
</evidence>
<feature type="short sequence motif" description="Q motif" evidence="6">
    <location>
        <begin position="1"/>
        <end position="29"/>
    </location>
</feature>
<protein>
    <submittedName>
        <fullName evidence="10">RNA helicase</fullName>
    </submittedName>
</protein>
<dbReference type="InterPro" id="IPR001650">
    <property type="entry name" value="Helicase_C-like"/>
</dbReference>
<dbReference type="PROSITE" id="PS51195">
    <property type="entry name" value="Q_MOTIF"/>
    <property type="match status" value="1"/>
</dbReference>
<feature type="domain" description="Helicase C-terminal" evidence="8">
    <location>
        <begin position="233"/>
        <end position="369"/>
    </location>
</feature>
<comment type="similarity">
    <text evidence="5">Belongs to the DEAD box helicase family.</text>
</comment>
<evidence type="ECO:0000256" key="5">
    <source>
        <dbReference type="ARBA" id="ARBA00038437"/>
    </source>
</evidence>
<dbReference type="InterPro" id="IPR014014">
    <property type="entry name" value="RNA_helicase_DEAD_Q_motif"/>
</dbReference>
<dbReference type="Pfam" id="PF00270">
    <property type="entry name" value="DEAD"/>
    <property type="match status" value="1"/>
</dbReference>
<evidence type="ECO:0000256" key="2">
    <source>
        <dbReference type="ARBA" id="ARBA00022801"/>
    </source>
</evidence>